<evidence type="ECO:0000256" key="2">
    <source>
        <dbReference type="SAM" id="SignalP"/>
    </source>
</evidence>
<gene>
    <name evidence="3" type="ORF">DW833_08770</name>
</gene>
<dbReference type="Proteomes" id="UP000284621">
    <property type="component" value="Unassembled WGS sequence"/>
</dbReference>
<protein>
    <recommendedName>
        <fullName evidence="5">Prokaryotic membrane lipoprotein lipid attachment site profile</fullName>
    </recommendedName>
</protein>
<dbReference type="EMBL" id="QSID01000009">
    <property type="protein sequence ID" value="RHC64146.1"/>
    <property type="molecule type" value="Genomic_DNA"/>
</dbReference>
<feature type="signal peptide" evidence="2">
    <location>
        <begin position="1"/>
        <end position="22"/>
    </location>
</feature>
<evidence type="ECO:0000256" key="1">
    <source>
        <dbReference type="SAM" id="MobiDB-lite"/>
    </source>
</evidence>
<dbReference type="PROSITE" id="PS51257">
    <property type="entry name" value="PROKAR_LIPOPROTEIN"/>
    <property type="match status" value="1"/>
</dbReference>
<evidence type="ECO:0000313" key="4">
    <source>
        <dbReference type="Proteomes" id="UP000284621"/>
    </source>
</evidence>
<feature type="compositionally biased region" description="Low complexity" evidence="1">
    <location>
        <begin position="28"/>
        <end position="46"/>
    </location>
</feature>
<proteinExistence type="predicted"/>
<evidence type="ECO:0000313" key="3">
    <source>
        <dbReference type="EMBL" id="RHC64146.1"/>
    </source>
</evidence>
<sequence length="298" mass="33236">MKKTLLLCIPFAICLAFTGCSNSEKNQEQTTSSQVETTTVDTEVSTSAESAQADVDKSIEANITAIVPNAVLAVNDNNSLSVDLTDQYDESDKGYIGNFMYDCTRIIATSNFSEKYAGISLSYVSKKVFPVITVTDYKNAADYSTNLFCPGEDTNSVAAVKIMYNKLFYNRDINNKSGAEQKSEDDLWFYSSFPSSLPHKLSDSTYVINYRYDAKDTYSYGKTVGNDINTAVENLKPYLNNNSNTLTFDGFLIICLDGDSDTRYCEYELSKKEDGSWGVTTYNLKDDNFKKGLEEMIN</sequence>
<keyword evidence="4" id="KW-1185">Reference proteome</keyword>
<feature type="region of interest" description="Disordered" evidence="1">
    <location>
        <begin position="28"/>
        <end position="47"/>
    </location>
</feature>
<evidence type="ECO:0008006" key="5">
    <source>
        <dbReference type="Google" id="ProtNLM"/>
    </source>
</evidence>
<comment type="caution">
    <text evidence="3">The sequence shown here is derived from an EMBL/GenBank/DDBJ whole genome shotgun (WGS) entry which is preliminary data.</text>
</comment>
<accession>A0A414B5A6</accession>
<dbReference type="AlphaFoldDB" id="A0A414B5A6"/>
<feature type="chain" id="PRO_5039428434" description="Prokaryotic membrane lipoprotein lipid attachment site profile" evidence="2">
    <location>
        <begin position="23"/>
        <end position="298"/>
    </location>
</feature>
<organism evidence="3 4">
    <name type="scientific">Anaerobutyricum hallii</name>
    <dbReference type="NCBI Taxonomy" id="39488"/>
    <lineage>
        <taxon>Bacteria</taxon>
        <taxon>Bacillati</taxon>
        <taxon>Bacillota</taxon>
        <taxon>Clostridia</taxon>
        <taxon>Lachnospirales</taxon>
        <taxon>Lachnospiraceae</taxon>
        <taxon>Anaerobutyricum</taxon>
    </lineage>
</organism>
<keyword evidence="2" id="KW-0732">Signal</keyword>
<name>A0A414B5A6_9FIRM</name>
<reference evidence="3 4" key="1">
    <citation type="submission" date="2018-08" db="EMBL/GenBank/DDBJ databases">
        <title>A genome reference for cultivated species of the human gut microbiota.</title>
        <authorList>
            <person name="Zou Y."/>
            <person name="Xue W."/>
            <person name="Luo G."/>
        </authorList>
    </citation>
    <scope>NUCLEOTIDE SEQUENCE [LARGE SCALE GENOMIC DNA]</scope>
    <source>
        <strain evidence="3 4">AM34-3LB</strain>
    </source>
</reference>
<dbReference type="RefSeq" id="WP_118381181.1">
    <property type="nucleotide sequence ID" value="NZ_CABJFJ010000009.1"/>
</dbReference>